<dbReference type="InterPro" id="IPR036460">
    <property type="entry name" value="Cu_amine_oxidase_C_sf"/>
</dbReference>
<name>A0ABR6FZA4_9BURK</name>
<sequence>MHQERCISVFEMRRSRRLVISFFATLSNDDYGFYWYFSLLIEME</sequence>
<comment type="caution">
    <text evidence="3">The sequence shown here is derived from an EMBL/GenBank/DDBJ whole genome shotgun (WGS) entry which is preliminary data.</text>
</comment>
<keyword evidence="1" id="KW-1133">Transmembrane helix</keyword>
<dbReference type="InterPro" id="IPR015798">
    <property type="entry name" value="Cu_amine_oxidase_C"/>
</dbReference>
<feature type="domain" description="Copper amine oxidase catalytic" evidence="2">
    <location>
        <begin position="7"/>
        <end position="39"/>
    </location>
</feature>
<dbReference type="GO" id="GO:0008131">
    <property type="term" value="F:primary methylamine oxidase activity"/>
    <property type="evidence" value="ECO:0007669"/>
    <property type="project" value="UniProtKB-EC"/>
</dbReference>
<keyword evidence="1" id="KW-0472">Membrane</keyword>
<dbReference type="EMBL" id="JACHVZ010000032">
    <property type="protein sequence ID" value="MBB2932778.1"/>
    <property type="molecule type" value="Genomic_DNA"/>
</dbReference>
<dbReference type="RefSeq" id="WP_243413444.1">
    <property type="nucleotide sequence ID" value="NZ_JACHVZ010000032.1"/>
</dbReference>
<feature type="transmembrane region" description="Helical" evidence="1">
    <location>
        <begin position="18"/>
        <end position="37"/>
    </location>
</feature>
<accession>A0ABR6FZA4</accession>
<reference evidence="3 4" key="1">
    <citation type="submission" date="2020-08" db="EMBL/GenBank/DDBJ databases">
        <title>Genomic Encyclopedia of Type Strains, Phase IV (KMG-V): Genome sequencing to study the core and pangenomes of soil and plant-associated prokaryotes.</title>
        <authorList>
            <person name="Whitman W."/>
        </authorList>
    </citation>
    <scope>NUCLEOTIDE SEQUENCE [LARGE SCALE GENOMIC DNA]</scope>
    <source>
        <strain evidence="3 4">SRMrh-85</strain>
    </source>
</reference>
<protein>
    <submittedName>
        <fullName evidence="3">Primary-amine oxidase</fullName>
        <ecNumber evidence="3">1.4.3.21</ecNumber>
    </submittedName>
</protein>
<keyword evidence="3" id="KW-0560">Oxidoreductase</keyword>
<evidence type="ECO:0000259" key="2">
    <source>
        <dbReference type="Pfam" id="PF01179"/>
    </source>
</evidence>
<dbReference type="Proteomes" id="UP000533533">
    <property type="component" value="Unassembled WGS sequence"/>
</dbReference>
<keyword evidence="4" id="KW-1185">Reference proteome</keyword>
<dbReference type="EC" id="1.4.3.21" evidence="3"/>
<evidence type="ECO:0000313" key="3">
    <source>
        <dbReference type="EMBL" id="MBB2932778.1"/>
    </source>
</evidence>
<dbReference type="Gene3D" id="2.70.98.20">
    <property type="entry name" value="Copper amine oxidase, catalytic domain"/>
    <property type="match status" value="1"/>
</dbReference>
<evidence type="ECO:0000313" key="4">
    <source>
        <dbReference type="Proteomes" id="UP000533533"/>
    </source>
</evidence>
<proteinExistence type="predicted"/>
<dbReference type="SUPFAM" id="SSF49998">
    <property type="entry name" value="Amine oxidase catalytic domain"/>
    <property type="match status" value="1"/>
</dbReference>
<dbReference type="Pfam" id="PF01179">
    <property type="entry name" value="Cu_amine_oxid"/>
    <property type="match status" value="1"/>
</dbReference>
<evidence type="ECO:0000256" key="1">
    <source>
        <dbReference type="SAM" id="Phobius"/>
    </source>
</evidence>
<gene>
    <name evidence="3" type="ORF">FHX59_007266</name>
</gene>
<keyword evidence="1" id="KW-0812">Transmembrane</keyword>
<organism evidence="3 4">
    <name type="scientific">Paraburkholderia silvatlantica</name>
    <dbReference type="NCBI Taxonomy" id="321895"/>
    <lineage>
        <taxon>Bacteria</taxon>
        <taxon>Pseudomonadati</taxon>
        <taxon>Pseudomonadota</taxon>
        <taxon>Betaproteobacteria</taxon>
        <taxon>Burkholderiales</taxon>
        <taxon>Burkholderiaceae</taxon>
        <taxon>Paraburkholderia</taxon>
    </lineage>
</organism>